<keyword evidence="3" id="KW-1185">Reference proteome</keyword>
<dbReference type="STRING" id="1447875.A0A2B7Y504"/>
<dbReference type="AlphaFoldDB" id="A0A2B7Y504"/>
<evidence type="ECO:0000256" key="1">
    <source>
        <dbReference type="SAM" id="MobiDB-lite"/>
    </source>
</evidence>
<feature type="region of interest" description="Disordered" evidence="1">
    <location>
        <begin position="755"/>
        <end position="783"/>
    </location>
</feature>
<gene>
    <name evidence="2" type="ORF">AJ79_02109</name>
</gene>
<comment type="caution">
    <text evidence="2">The sequence shown here is derived from an EMBL/GenBank/DDBJ whole genome shotgun (WGS) entry which is preliminary data.</text>
</comment>
<dbReference type="CDD" id="cd09917">
    <property type="entry name" value="F-box_SF"/>
    <property type="match status" value="1"/>
</dbReference>
<evidence type="ECO:0000313" key="2">
    <source>
        <dbReference type="EMBL" id="PGH15942.1"/>
    </source>
</evidence>
<organism evidence="2 3">
    <name type="scientific">Helicocarpus griseus UAMH5409</name>
    <dbReference type="NCBI Taxonomy" id="1447875"/>
    <lineage>
        <taxon>Eukaryota</taxon>
        <taxon>Fungi</taxon>
        <taxon>Dikarya</taxon>
        <taxon>Ascomycota</taxon>
        <taxon>Pezizomycotina</taxon>
        <taxon>Eurotiomycetes</taxon>
        <taxon>Eurotiomycetidae</taxon>
        <taxon>Onygenales</taxon>
        <taxon>Ajellomycetaceae</taxon>
        <taxon>Helicocarpus</taxon>
    </lineage>
</organism>
<proteinExistence type="predicted"/>
<evidence type="ECO:0008006" key="4">
    <source>
        <dbReference type="Google" id="ProtNLM"/>
    </source>
</evidence>
<protein>
    <recommendedName>
        <fullName evidence="4">F-box domain-containing protein</fullName>
    </recommendedName>
</protein>
<dbReference type="OrthoDB" id="4194555at2759"/>
<dbReference type="Proteomes" id="UP000223968">
    <property type="component" value="Unassembled WGS sequence"/>
</dbReference>
<feature type="compositionally biased region" description="Basic and acidic residues" evidence="1">
    <location>
        <begin position="774"/>
        <end position="783"/>
    </location>
</feature>
<sequence>MEPTLGLDGKGWPPYGIPEELFACISTYLPRRDICSLRLVNKEFAFKMQHVLFRTSVVPFTPTVYSIDQASTEKVDNFEVLGGSISRFGVSFEIDQISLFCPPTKSYNRAVTAFWGKYEWPKDDYVRYDSLRDVEDVADQVCRTRRAFETLTEITELALSFDTGYGWLNPPVLSVKEKSLVFEGRRSVFGERLFEPGIPPRQRSLTHASLKRSVASIPGSLREYLGSILTRKALVQLYGDGNNSWYWSPLEDLSCEHLEVDPTIGRGRLYGENRDRGDCQIYPRQPTRAHAEWLLETAWAAQAVLGSCICAITDIRRSSPSSFRRVHTLNISSISSGLLHNLSRSDFFEALPCLKTIILLVIPDWKQSDAAWDPQSPIKYIDPSTASVSLTRLLGNIISHLTNISCLTVGYAGGGEHAKGSYARNQHILPAPITEFAHDAAIGRLPEPPLIFPHVKKLTFYNCWFSPHLLVEFFNASYPTPLEDLKFDSCSLTASPGTLNRPLVSDAVHPDHPRSEYFRQRPRLGTWSDIINKFTPGLSISEQAASIGLGSPPIPRPDNIPPCLGRLEFVSCGYVRLAPFFNQNNLVVPNFPRDQAANNAAPGFQALAAVPGIPQFAGGGLATQLMQYLQNPANAAPAQLQHNLNLVVTQQALQGNVPNPPAAQAGQQQQVQPQLVQQNATLAALPPGPMPHEMHTPTMQAISTRPDDPSLGHSYIDCRFLGTIVQCIGADEEQILECGFGMRFGWEHDEEREAVQNDGFKRGGTGRFSGVILKSDERSSGRG</sequence>
<name>A0A2B7Y504_9EURO</name>
<evidence type="ECO:0000313" key="3">
    <source>
        <dbReference type="Proteomes" id="UP000223968"/>
    </source>
</evidence>
<dbReference type="EMBL" id="PDNB01000021">
    <property type="protein sequence ID" value="PGH15942.1"/>
    <property type="molecule type" value="Genomic_DNA"/>
</dbReference>
<accession>A0A2B7Y504</accession>
<reference evidence="2 3" key="1">
    <citation type="submission" date="2017-10" db="EMBL/GenBank/DDBJ databases">
        <title>Comparative genomics in systemic dimorphic fungi from Ajellomycetaceae.</title>
        <authorList>
            <person name="Munoz J.F."/>
            <person name="Mcewen J.G."/>
            <person name="Clay O.K."/>
            <person name="Cuomo C.A."/>
        </authorList>
    </citation>
    <scope>NUCLEOTIDE SEQUENCE [LARGE SCALE GENOMIC DNA]</scope>
    <source>
        <strain evidence="2 3">UAMH5409</strain>
    </source>
</reference>